<evidence type="ECO:0000256" key="11">
    <source>
        <dbReference type="ARBA" id="ARBA00023034"/>
    </source>
</evidence>
<keyword evidence="6 16" id="KW-0812">Transmembrane</keyword>
<dbReference type="EC" id="3.4.16.-" evidence="14"/>
<gene>
    <name evidence="17" type="primary">TBLA0I03220</name>
    <name evidence="17" type="ORF">TBLA_0I03220</name>
</gene>
<keyword evidence="10 16" id="KW-1133">Transmembrane helix</keyword>
<evidence type="ECO:0000313" key="17">
    <source>
        <dbReference type="EMBL" id="CCH62977.1"/>
    </source>
</evidence>
<feature type="region of interest" description="Disordered" evidence="15">
    <location>
        <begin position="500"/>
        <end position="552"/>
    </location>
</feature>
<keyword evidence="8 14" id="KW-0732">Signal</keyword>
<dbReference type="SUPFAM" id="SSF53474">
    <property type="entry name" value="alpha/beta-Hydrolases"/>
    <property type="match status" value="1"/>
</dbReference>
<accession>I2H9C5</accession>
<dbReference type="OrthoDB" id="443318at2759"/>
<dbReference type="InterPro" id="IPR029058">
    <property type="entry name" value="AB_hydrolase_fold"/>
</dbReference>
<evidence type="ECO:0000256" key="12">
    <source>
        <dbReference type="ARBA" id="ARBA00023136"/>
    </source>
</evidence>
<feature type="compositionally biased region" description="Acidic residues" evidence="15">
    <location>
        <begin position="530"/>
        <end position="550"/>
    </location>
</feature>
<dbReference type="RefSeq" id="XP_004182496.1">
    <property type="nucleotide sequence ID" value="XM_004182448.1"/>
</dbReference>
<dbReference type="GO" id="GO:0005802">
    <property type="term" value="C:trans-Golgi network"/>
    <property type="evidence" value="ECO:0007669"/>
    <property type="project" value="EnsemblFungi"/>
</dbReference>
<feature type="transmembrane region" description="Helical" evidence="16">
    <location>
        <begin position="559"/>
        <end position="578"/>
    </location>
</feature>
<reference evidence="17 18" key="1">
    <citation type="journal article" date="2011" name="Proc. Natl. Acad. Sci. U.S.A.">
        <title>Evolutionary erosion of yeast sex chromosomes by mating-type switching accidents.</title>
        <authorList>
            <person name="Gordon J.L."/>
            <person name="Armisen D."/>
            <person name="Proux-Wera E."/>
            <person name="Oheigeartaigh S.S."/>
            <person name="Byrne K.P."/>
            <person name="Wolfe K.H."/>
        </authorList>
    </citation>
    <scope>NUCLEOTIDE SEQUENCE [LARGE SCALE GENOMIC DNA]</scope>
    <source>
        <strain evidence="18">ATCC 34711 / CBS 6284 / DSM 70876 / NBRC 10599 / NRRL Y-10934 / UCD 77-7</strain>
    </source>
</reference>
<evidence type="ECO:0000256" key="14">
    <source>
        <dbReference type="RuleBase" id="RU361156"/>
    </source>
</evidence>
<dbReference type="InterPro" id="IPR001563">
    <property type="entry name" value="Peptidase_S10"/>
</dbReference>
<dbReference type="PROSITE" id="PS00131">
    <property type="entry name" value="CARBOXYPEPT_SER_SER"/>
    <property type="match status" value="1"/>
</dbReference>
<keyword evidence="5 14" id="KW-0645">Protease</keyword>
<feature type="region of interest" description="Disordered" evidence="15">
    <location>
        <begin position="621"/>
        <end position="653"/>
    </location>
</feature>
<comment type="subcellular location">
    <subcellularLocation>
        <location evidence="2">Golgi apparatus</location>
        <location evidence="2">trans-Golgi network membrane</location>
        <topology evidence="2">Single-pass type I membrane protein</topology>
    </subcellularLocation>
</comment>
<protein>
    <recommendedName>
        <fullName evidence="14">Carboxypeptidase</fullName>
        <ecNumber evidence="14">3.4.16.-</ecNumber>
    </recommendedName>
</protein>
<dbReference type="GO" id="GO:0006508">
    <property type="term" value="P:proteolysis"/>
    <property type="evidence" value="ECO:0007669"/>
    <property type="project" value="UniProtKB-KW"/>
</dbReference>
<keyword evidence="4 14" id="KW-0121">Carboxypeptidase</keyword>
<feature type="chain" id="PRO_5005135831" description="Carboxypeptidase" evidence="14">
    <location>
        <begin position="26"/>
        <end position="653"/>
    </location>
</feature>
<dbReference type="PANTHER" id="PTHR11802:SF190">
    <property type="entry name" value="PHEROMONE-PROCESSING CARBOXYPEPTIDASE KEX1"/>
    <property type="match status" value="1"/>
</dbReference>
<dbReference type="PANTHER" id="PTHR11802">
    <property type="entry name" value="SERINE PROTEASE FAMILY S10 SERINE CARBOXYPEPTIDASE"/>
    <property type="match status" value="1"/>
</dbReference>
<keyword evidence="12 16" id="KW-0472">Membrane</keyword>
<evidence type="ECO:0000256" key="13">
    <source>
        <dbReference type="ARBA" id="ARBA00023180"/>
    </source>
</evidence>
<evidence type="ECO:0000256" key="1">
    <source>
        <dbReference type="ARBA" id="ARBA00001003"/>
    </source>
</evidence>
<dbReference type="AlphaFoldDB" id="I2H9C5"/>
<dbReference type="GO" id="GO:0006915">
    <property type="term" value="P:apoptotic process"/>
    <property type="evidence" value="ECO:0007669"/>
    <property type="project" value="UniProtKB-KW"/>
</dbReference>
<dbReference type="eggNOG" id="KOG1282">
    <property type="taxonomic scope" value="Eukaryota"/>
</dbReference>
<organism evidence="17 18">
    <name type="scientific">Henningerozyma blattae (strain ATCC 34711 / CBS 6284 / DSM 70876 / NBRC 10599 / NRRL Y-10934 / UCD 77-7)</name>
    <name type="common">Yeast</name>
    <name type="synonym">Tetrapisispora blattae</name>
    <dbReference type="NCBI Taxonomy" id="1071380"/>
    <lineage>
        <taxon>Eukaryota</taxon>
        <taxon>Fungi</taxon>
        <taxon>Dikarya</taxon>
        <taxon>Ascomycota</taxon>
        <taxon>Saccharomycotina</taxon>
        <taxon>Saccharomycetes</taxon>
        <taxon>Saccharomycetales</taxon>
        <taxon>Saccharomycetaceae</taxon>
        <taxon>Henningerozyma</taxon>
    </lineage>
</organism>
<dbReference type="PRINTS" id="PR00724">
    <property type="entry name" value="CRBOXYPTASEC"/>
</dbReference>
<feature type="compositionally biased region" description="Basic and acidic residues" evidence="15">
    <location>
        <begin position="507"/>
        <end position="529"/>
    </location>
</feature>
<keyword evidence="18" id="KW-1185">Reference proteome</keyword>
<dbReference type="GeneID" id="14498154"/>
<evidence type="ECO:0000313" key="18">
    <source>
        <dbReference type="Proteomes" id="UP000002866"/>
    </source>
</evidence>
<name>I2H9C5_HENB6</name>
<dbReference type="FunCoup" id="I2H9C5">
    <property type="interactions" value="126"/>
</dbReference>
<keyword evidence="13" id="KW-0325">Glycoprotein</keyword>
<dbReference type="KEGG" id="tbl:TBLA_0I03220"/>
<dbReference type="Proteomes" id="UP000002866">
    <property type="component" value="Chromosome 9"/>
</dbReference>
<dbReference type="Pfam" id="PF00450">
    <property type="entry name" value="Peptidase_S10"/>
    <property type="match status" value="1"/>
</dbReference>
<evidence type="ECO:0000256" key="15">
    <source>
        <dbReference type="SAM" id="MobiDB-lite"/>
    </source>
</evidence>
<evidence type="ECO:0000256" key="10">
    <source>
        <dbReference type="ARBA" id="ARBA00022989"/>
    </source>
</evidence>
<evidence type="ECO:0000256" key="4">
    <source>
        <dbReference type="ARBA" id="ARBA00022645"/>
    </source>
</evidence>
<evidence type="ECO:0000256" key="16">
    <source>
        <dbReference type="SAM" id="Phobius"/>
    </source>
</evidence>
<dbReference type="InterPro" id="IPR018202">
    <property type="entry name" value="Ser_caboxypep_ser_AS"/>
</dbReference>
<evidence type="ECO:0000256" key="6">
    <source>
        <dbReference type="ARBA" id="ARBA00022692"/>
    </source>
</evidence>
<keyword evidence="9 14" id="KW-0378">Hydrolase</keyword>
<dbReference type="PROSITE" id="PS00560">
    <property type="entry name" value="CARBOXYPEPT_SER_HIS"/>
    <property type="match status" value="1"/>
</dbReference>
<dbReference type="Gene3D" id="3.40.50.1820">
    <property type="entry name" value="alpha/beta hydrolase"/>
    <property type="match status" value="1"/>
</dbReference>
<proteinExistence type="inferred from homology"/>
<evidence type="ECO:0000256" key="9">
    <source>
        <dbReference type="ARBA" id="ARBA00022801"/>
    </source>
</evidence>
<keyword evidence="11" id="KW-0333">Golgi apparatus</keyword>
<dbReference type="HOGENOM" id="CLU_008523_11_2_1"/>
<dbReference type="EMBL" id="HE806324">
    <property type="protein sequence ID" value="CCH62977.1"/>
    <property type="molecule type" value="Genomic_DNA"/>
</dbReference>
<feature type="signal peptide" evidence="14">
    <location>
        <begin position="1"/>
        <end position="25"/>
    </location>
</feature>
<evidence type="ECO:0000256" key="2">
    <source>
        <dbReference type="ARBA" id="ARBA00004393"/>
    </source>
</evidence>
<evidence type="ECO:0000256" key="3">
    <source>
        <dbReference type="ARBA" id="ARBA00009431"/>
    </source>
</evidence>
<dbReference type="InParanoid" id="I2H9C5"/>
<sequence>MLFSYISNVMVVLSALSVFSNPLLADSLPDQNSFKVIPELIPGVSNIDDKSAIPIMHAGLMPLAGDHTDKEEYFFWKFQKSDFDSPSIVIWLNGGPGCSSMDGAVLELGPLRVGADNKVHLNQGSWFTRADLLFVDQPLGTGFSQGNFEDYDTNLDEVASNFLQFLESYFTVFPEDLEKDLLLAGESYAGQYIPYVAKAILDQNKIENSVTYNLEGIFIGNGWIDPDTQSLAYLPFALEKNLVSKDNPGFQDLLKTHENCQKAINSVNSNNFSHPECEIIINKLIEYTKNTSEETPENEVCLNVYDYSLRDSFPACGMSWPSEIVNAVSFFSTEGVMEALNLDSTKLQPWRECNLDVQNTLTNENSKPSIHLFPELIDSDVSVFLFNGDKDLICNDRGVLDSLKGIQWGNSKGFSKETEHYYLVIKDSISGEETPAGYVLYDSGLTFISIANASHMAPYDQPFVTRGILDIFYNDIDLIENPNNDTLIISDAFLLEKLEDDEEDEEHEKNNKNAEKEHDNEEDDRHHSDEEEDEEGEESDDDNDDDDDDENDKHKRTRYAFVSFFSIGLLGVIFWYIIRQARQNTIQSILRNRKTNLDEQNNKTVSWTDSNDATPDVIFEQDFDPKGSSTRTKNGYTGVPSTDLDESFEMRDF</sequence>
<keyword evidence="7" id="KW-0053">Apoptosis</keyword>
<evidence type="ECO:0000256" key="8">
    <source>
        <dbReference type="ARBA" id="ARBA00022729"/>
    </source>
</evidence>
<comment type="similarity">
    <text evidence="3 14">Belongs to the peptidase S10 family.</text>
</comment>
<dbReference type="MEROPS" id="S10.007"/>
<comment type="catalytic activity">
    <reaction evidence="1">
        <text>Preferential release of a C-terminal arginine or lysine residue.</text>
        <dbReference type="EC" id="3.4.16.6"/>
    </reaction>
</comment>
<dbReference type="GO" id="GO:0004185">
    <property type="term" value="F:serine-type carboxypeptidase activity"/>
    <property type="evidence" value="ECO:0007669"/>
    <property type="project" value="UniProtKB-UniRule"/>
</dbReference>
<dbReference type="STRING" id="1071380.I2H9C5"/>
<evidence type="ECO:0000256" key="5">
    <source>
        <dbReference type="ARBA" id="ARBA00022670"/>
    </source>
</evidence>
<dbReference type="InterPro" id="IPR033124">
    <property type="entry name" value="Ser_caboxypep_his_AS"/>
</dbReference>
<evidence type="ECO:0000256" key="7">
    <source>
        <dbReference type="ARBA" id="ARBA00022703"/>
    </source>
</evidence>
<dbReference type="OMA" id="NAHENCQ"/>